<gene>
    <name evidence="3" type="ORF">GF068_00730</name>
</gene>
<sequence length="169" mass="18005">MPLIRKILVPMDPSACSIAALEYASSFADELGASVDVLHVHEQGDVGVGSTVPLAPEAQRQAEQQMEEAISRARSRLGDRLGRSTQTGDPLKTIVHAAADGEHDLIIMGTHGRVGRLHMLVGSVAEGVMWNAPCPVLTVRVSEGEESLAERLRGGVSPADLVRERRQGA</sequence>
<comment type="caution">
    <text evidence="3">The sequence shown here is derived from an EMBL/GenBank/DDBJ whole genome shotgun (WGS) entry which is preliminary data.</text>
</comment>
<dbReference type="PRINTS" id="PR01438">
    <property type="entry name" value="UNVRSLSTRESS"/>
</dbReference>
<evidence type="ECO:0000313" key="4">
    <source>
        <dbReference type="Proteomes" id="UP000440224"/>
    </source>
</evidence>
<evidence type="ECO:0000256" key="1">
    <source>
        <dbReference type="ARBA" id="ARBA00008791"/>
    </source>
</evidence>
<dbReference type="EMBL" id="WJIE01000001">
    <property type="protein sequence ID" value="MRG90454.1"/>
    <property type="molecule type" value="Genomic_DNA"/>
</dbReference>
<proteinExistence type="inferred from homology"/>
<dbReference type="Pfam" id="PF00582">
    <property type="entry name" value="Usp"/>
    <property type="match status" value="1"/>
</dbReference>
<organism evidence="3 4">
    <name type="scientific">Polyangium spumosum</name>
    <dbReference type="NCBI Taxonomy" id="889282"/>
    <lineage>
        <taxon>Bacteria</taxon>
        <taxon>Pseudomonadati</taxon>
        <taxon>Myxococcota</taxon>
        <taxon>Polyangia</taxon>
        <taxon>Polyangiales</taxon>
        <taxon>Polyangiaceae</taxon>
        <taxon>Polyangium</taxon>
    </lineage>
</organism>
<keyword evidence="4" id="KW-1185">Reference proteome</keyword>
<dbReference type="OrthoDB" id="1551454at2"/>
<dbReference type="InterPro" id="IPR006015">
    <property type="entry name" value="Universal_stress_UspA"/>
</dbReference>
<reference evidence="3 4" key="1">
    <citation type="submission" date="2019-10" db="EMBL/GenBank/DDBJ databases">
        <title>A soil myxobacterium in the family Polyangiaceae.</title>
        <authorList>
            <person name="Li Y."/>
            <person name="Wang J."/>
        </authorList>
    </citation>
    <scope>NUCLEOTIDE SEQUENCE [LARGE SCALE GENOMIC DNA]</scope>
    <source>
        <strain evidence="3 4">DSM 14734</strain>
    </source>
</reference>
<protein>
    <submittedName>
        <fullName evidence="3">Universal stress protein</fullName>
    </submittedName>
</protein>
<evidence type="ECO:0000259" key="2">
    <source>
        <dbReference type="Pfam" id="PF00582"/>
    </source>
</evidence>
<dbReference type="Proteomes" id="UP000440224">
    <property type="component" value="Unassembled WGS sequence"/>
</dbReference>
<dbReference type="RefSeq" id="WP_153817368.1">
    <property type="nucleotide sequence ID" value="NZ_WJIE01000001.1"/>
</dbReference>
<dbReference type="Gene3D" id="3.40.50.620">
    <property type="entry name" value="HUPs"/>
    <property type="match status" value="1"/>
</dbReference>
<dbReference type="CDD" id="cd00293">
    <property type="entry name" value="USP-like"/>
    <property type="match status" value="1"/>
</dbReference>
<accession>A0A6N7PK24</accession>
<dbReference type="SUPFAM" id="SSF52402">
    <property type="entry name" value="Adenine nucleotide alpha hydrolases-like"/>
    <property type="match status" value="1"/>
</dbReference>
<dbReference type="PANTHER" id="PTHR46268">
    <property type="entry name" value="STRESS RESPONSE PROTEIN NHAX"/>
    <property type="match status" value="1"/>
</dbReference>
<comment type="similarity">
    <text evidence="1">Belongs to the universal stress protein A family.</text>
</comment>
<dbReference type="PANTHER" id="PTHR46268:SF6">
    <property type="entry name" value="UNIVERSAL STRESS PROTEIN UP12"/>
    <property type="match status" value="1"/>
</dbReference>
<feature type="domain" description="UspA" evidence="2">
    <location>
        <begin position="5"/>
        <end position="140"/>
    </location>
</feature>
<dbReference type="InterPro" id="IPR006016">
    <property type="entry name" value="UspA"/>
</dbReference>
<dbReference type="InterPro" id="IPR014729">
    <property type="entry name" value="Rossmann-like_a/b/a_fold"/>
</dbReference>
<name>A0A6N7PK24_9BACT</name>
<evidence type="ECO:0000313" key="3">
    <source>
        <dbReference type="EMBL" id="MRG90454.1"/>
    </source>
</evidence>
<dbReference type="AlphaFoldDB" id="A0A6N7PK24"/>